<evidence type="ECO:0000259" key="1">
    <source>
        <dbReference type="Pfam" id="PF12697"/>
    </source>
</evidence>
<comment type="caution">
    <text evidence="2">The sequence shown here is derived from an EMBL/GenBank/DDBJ whole genome shotgun (WGS) entry which is preliminary data.</text>
</comment>
<dbReference type="GO" id="GO:0003824">
    <property type="term" value="F:catalytic activity"/>
    <property type="evidence" value="ECO:0007669"/>
    <property type="project" value="UniProtKB-ARBA"/>
</dbReference>
<dbReference type="AlphaFoldDB" id="A0A7Y9DSF8"/>
<reference evidence="2 3" key="1">
    <citation type="submission" date="2020-07" db="EMBL/GenBank/DDBJ databases">
        <title>Sequencing the genomes of 1000 actinobacteria strains.</title>
        <authorList>
            <person name="Klenk H.-P."/>
        </authorList>
    </citation>
    <scope>NUCLEOTIDE SEQUENCE [LARGE SCALE GENOMIC DNA]</scope>
    <source>
        <strain evidence="2 3">DSM 45772</strain>
    </source>
</reference>
<keyword evidence="3" id="KW-1185">Reference proteome</keyword>
<accession>A0A7Y9DSF8</accession>
<dbReference type="InterPro" id="IPR000073">
    <property type="entry name" value="AB_hydrolase_1"/>
</dbReference>
<protein>
    <submittedName>
        <fullName evidence="2">Pimeloyl-ACP methyl ester carboxylesterase</fullName>
    </submittedName>
</protein>
<evidence type="ECO:0000313" key="2">
    <source>
        <dbReference type="EMBL" id="NYD34661.1"/>
    </source>
</evidence>
<organism evidence="2 3">
    <name type="scientific">Actinomycetospora corticicola</name>
    <dbReference type="NCBI Taxonomy" id="663602"/>
    <lineage>
        <taxon>Bacteria</taxon>
        <taxon>Bacillati</taxon>
        <taxon>Actinomycetota</taxon>
        <taxon>Actinomycetes</taxon>
        <taxon>Pseudonocardiales</taxon>
        <taxon>Pseudonocardiaceae</taxon>
        <taxon>Actinomycetospora</taxon>
    </lineage>
</organism>
<dbReference type="InterPro" id="IPR029058">
    <property type="entry name" value="AB_hydrolase_fold"/>
</dbReference>
<dbReference type="PANTHER" id="PTHR43798:SF33">
    <property type="entry name" value="HYDROLASE, PUTATIVE (AFU_ORTHOLOGUE AFUA_2G14860)-RELATED"/>
    <property type="match status" value="1"/>
</dbReference>
<dbReference type="Gene3D" id="3.40.50.1820">
    <property type="entry name" value="alpha/beta hydrolase"/>
    <property type="match status" value="1"/>
</dbReference>
<dbReference type="RefSeq" id="WP_343053696.1">
    <property type="nucleotide sequence ID" value="NZ_BAABHP010000031.1"/>
</dbReference>
<dbReference type="SUPFAM" id="SSF53474">
    <property type="entry name" value="alpha/beta-Hydrolases"/>
    <property type="match status" value="1"/>
</dbReference>
<dbReference type="PANTHER" id="PTHR43798">
    <property type="entry name" value="MONOACYLGLYCEROL LIPASE"/>
    <property type="match status" value="1"/>
</dbReference>
<dbReference type="Pfam" id="PF12697">
    <property type="entry name" value="Abhydrolase_6"/>
    <property type="match status" value="1"/>
</dbReference>
<feature type="domain" description="AB hydrolase-1" evidence="1">
    <location>
        <begin position="27"/>
        <end position="216"/>
    </location>
</feature>
<dbReference type="GO" id="GO:0016020">
    <property type="term" value="C:membrane"/>
    <property type="evidence" value="ECO:0007669"/>
    <property type="project" value="TreeGrafter"/>
</dbReference>
<sequence length="225" mass="23198">MTDVVGIPGTVCSPAVFDPVAALVPGVRAVSWMTAPGPWTVPAVAERVARELTAPVVLVGHSTGGAIATTLAAAHPDLVVGLVLVDTGAHMRRHGDVDAIIDRFAAQWGREALSAVLDRSFATPPPADVHADLLAYAEAVPSAAGVEVLRSQRDLDLTDVLPTIACPAAVVHGVHDRARSAAEAEELAALLPDAELFWAECGHTPVFEAPGVVAAAIRSVLDRAS</sequence>
<dbReference type="InterPro" id="IPR050266">
    <property type="entry name" value="AB_hydrolase_sf"/>
</dbReference>
<gene>
    <name evidence="2" type="ORF">BJ983_000763</name>
</gene>
<dbReference type="PRINTS" id="PR00111">
    <property type="entry name" value="ABHYDROLASE"/>
</dbReference>
<dbReference type="EMBL" id="JACCBN010000001">
    <property type="protein sequence ID" value="NYD34661.1"/>
    <property type="molecule type" value="Genomic_DNA"/>
</dbReference>
<dbReference type="Proteomes" id="UP000535890">
    <property type="component" value="Unassembled WGS sequence"/>
</dbReference>
<evidence type="ECO:0000313" key="3">
    <source>
        <dbReference type="Proteomes" id="UP000535890"/>
    </source>
</evidence>
<proteinExistence type="predicted"/>
<name>A0A7Y9DSF8_9PSEU</name>